<name>A0AAD4GWE6_ASPNN</name>
<feature type="transmembrane region" description="Helical" evidence="1">
    <location>
        <begin position="210"/>
        <end position="233"/>
    </location>
</feature>
<accession>A0AAD4GWE6</accession>
<feature type="transmembrane region" description="Helical" evidence="1">
    <location>
        <begin position="265"/>
        <end position="285"/>
    </location>
</feature>
<feature type="transmembrane region" description="Helical" evidence="1">
    <location>
        <begin position="239"/>
        <end position="258"/>
    </location>
</feature>
<evidence type="ECO:0000313" key="3">
    <source>
        <dbReference type="EMBL" id="KAF9892679.1"/>
    </source>
</evidence>
<sequence length="290" mass="33622">MTLEGYDKLAALLASEPTLQYFRRFATLNTKNILVLQAEIANLEDELKDIIEYDKQQPGEDNKKRLYPFSVWHLKDSLNEPNADKFQWTKFLELRELLNQYNQALLQQSELMRFRRPDKADEAEFRKWLDDPEGAARFFGNVPENEVWSKDNGDDLIVLCRKQDGVDHFTRFIYRRFIPWFHRTLGYRSEDRHDEEMGVWKYNDSKVKSFTYVISILISGLLPAFSIIVLYFLKSATSKLVVVFVYNMVFSLVLGFLVKARRAEIFAAAVAFAAVQVALITNAGGTGCCK</sequence>
<protein>
    <recommendedName>
        <fullName evidence="2">DUF6594 domain-containing protein</fullName>
    </recommendedName>
</protein>
<reference evidence="3" key="2">
    <citation type="submission" date="2020-02" db="EMBL/GenBank/DDBJ databases">
        <authorList>
            <person name="Gilchrist C.L.M."/>
            <person name="Chooi Y.-H."/>
        </authorList>
    </citation>
    <scope>NUCLEOTIDE SEQUENCE</scope>
    <source>
        <strain evidence="3">MST-FP2251</strain>
    </source>
</reference>
<dbReference type="AlphaFoldDB" id="A0AAD4GWE6"/>
<dbReference type="EMBL" id="VCAU01000011">
    <property type="protein sequence ID" value="KAF9892679.1"/>
    <property type="molecule type" value="Genomic_DNA"/>
</dbReference>
<reference evidence="3" key="1">
    <citation type="journal article" date="2019" name="Beilstein J. Org. Chem.">
        <title>Nanangenines: drimane sesquiterpenoids as the dominant metabolite cohort of a novel Australian fungus, Aspergillus nanangensis.</title>
        <authorList>
            <person name="Lacey H.J."/>
            <person name="Gilchrist C.L.M."/>
            <person name="Crombie A."/>
            <person name="Kalaitzis J.A."/>
            <person name="Vuong D."/>
            <person name="Rutledge P.J."/>
            <person name="Turner P."/>
            <person name="Pitt J.I."/>
            <person name="Lacey E."/>
            <person name="Chooi Y.H."/>
            <person name="Piggott A.M."/>
        </authorList>
    </citation>
    <scope>NUCLEOTIDE SEQUENCE</scope>
    <source>
        <strain evidence="3">MST-FP2251</strain>
    </source>
</reference>
<evidence type="ECO:0000313" key="4">
    <source>
        <dbReference type="Proteomes" id="UP001194746"/>
    </source>
</evidence>
<evidence type="ECO:0000256" key="1">
    <source>
        <dbReference type="SAM" id="Phobius"/>
    </source>
</evidence>
<dbReference type="Pfam" id="PF20237">
    <property type="entry name" value="DUF6594"/>
    <property type="match status" value="1"/>
</dbReference>
<dbReference type="PANTHER" id="PTHR34502">
    <property type="entry name" value="DUF6594 DOMAIN-CONTAINING PROTEIN-RELATED"/>
    <property type="match status" value="1"/>
</dbReference>
<dbReference type="PANTHER" id="PTHR34502:SF5">
    <property type="entry name" value="DUF6594 DOMAIN-CONTAINING PROTEIN"/>
    <property type="match status" value="1"/>
</dbReference>
<evidence type="ECO:0000259" key="2">
    <source>
        <dbReference type="Pfam" id="PF20237"/>
    </source>
</evidence>
<keyword evidence="1" id="KW-1133">Transmembrane helix</keyword>
<feature type="domain" description="DUF6594" evidence="2">
    <location>
        <begin position="6"/>
        <end position="277"/>
    </location>
</feature>
<gene>
    <name evidence="3" type="ORF">FE257_001081</name>
</gene>
<dbReference type="Proteomes" id="UP001194746">
    <property type="component" value="Unassembled WGS sequence"/>
</dbReference>
<keyword evidence="4" id="KW-1185">Reference proteome</keyword>
<keyword evidence="1" id="KW-0812">Transmembrane</keyword>
<proteinExistence type="predicted"/>
<keyword evidence="1" id="KW-0472">Membrane</keyword>
<comment type="caution">
    <text evidence="3">The sequence shown here is derived from an EMBL/GenBank/DDBJ whole genome shotgun (WGS) entry which is preliminary data.</text>
</comment>
<dbReference type="InterPro" id="IPR046529">
    <property type="entry name" value="DUF6594"/>
</dbReference>
<organism evidence="3 4">
    <name type="scientific">Aspergillus nanangensis</name>
    <dbReference type="NCBI Taxonomy" id="2582783"/>
    <lineage>
        <taxon>Eukaryota</taxon>
        <taxon>Fungi</taxon>
        <taxon>Dikarya</taxon>
        <taxon>Ascomycota</taxon>
        <taxon>Pezizomycotina</taxon>
        <taxon>Eurotiomycetes</taxon>
        <taxon>Eurotiomycetidae</taxon>
        <taxon>Eurotiales</taxon>
        <taxon>Aspergillaceae</taxon>
        <taxon>Aspergillus</taxon>
        <taxon>Aspergillus subgen. Circumdati</taxon>
    </lineage>
</organism>